<keyword evidence="2" id="KW-1003">Cell membrane</keyword>
<dbReference type="AlphaFoldDB" id="A0A1H9W643"/>
<evidence type="ECO:0000256" key="9">
    <source>
        <dbReference type="SAM" id="Phobius"/>
    </source>
</evidence>
<keyword evidence="3" id="KW-0808">Transferase</keyword>
<name>A0A1H9W643_9PSEU</name>
<dbReference type="PIRSF" id="PIRSF010361">
    <property type="entry name" value="UCP010361"/>
    <property type="match status" value="1"/>
</dbReference>
<feature type="transmembrane region" description="Helical" evidence="9">
    <location>
        <begin position="285"/>
        <end position="309"/>
    </location>
</feature>
<proteinExistence type="inferred from homology"/>
<comment type="similarity">
    <text evidence="7">Belongs to the glycosyltransferase 87 family.</text>
</comment>
<keyword evidence="11" id="KW-1185">Reference proteome</keyword>
<feature type="transmembrane region" description="Helical" evidence="9">
    <location>
        <begin position="490"/>
        <end position="514"/>
    </location>
</feature>
<accession>A0A1H9W643</accession>
<dbReference type="Proteomes" id="UP000199051">
    <property type="component" value="Unassembled WGS sequence"/>
</dbReference>
<feature type="transmembrane region" description="Helical" evidence="9">
    <location>
        <begin position="321"/>
        <end position="341"/>
    </location>
</feature>
<keyword evidence="5 9" id="KW-1133">Transmembrane helix</keyword>
<evidence type="ECO:0000256" key="4">
    <source>
        <dbReference type="ARBA" id="ARBA00022692"/>
    </source>
</evidence>
<feature type="transmembrane region" description="Helical" evidence="9">
    <location>
        <begin position="90"/>
        <end position="111"/>
    </location>
</feature>
<dbReference type="EMBL" id="FOGI01000009">
    <property type="protein sequence ID" value="SES29325.1"/>
    <property type="molecule type" value="Genomic_DNA"/>
</dbReference>
<sequence>MPGDPERPDEAERPVEVGTKPSAESPAAGDSPTRGDAPVEVVPGVGQVADTASLSEQERVRPSWSESMAAGASGPIGGPLGRHAVVGRHWFWTPLRVALLLAVVGLALGWFTKAACVQQYNSGDKLELDWRSNRPFVAMCYSDIVPLYTAERLDKPDTFPYKTSWYDDEGKPTQQLRYMEYPVLTGMFQWVNAKLTHGYIEVAKQGWLPTALPVVIYFTFSVLWLSLAWLITIWTTGRTARHRPWDAAFIALSPLVAVHAFTNFDTLATAFAAAALLAWSRKKPGVAGVLIGLGAAAKLYPAFLLGALLVLCLRSGRMKDWWNATGLAAFTWTICNAWLIIPEQYRQGWWEFFRRNSERGADPDSLYNVLMKFTGWEGFDGQVPFGESPTWLNLVSALLFVAACAGIAFVALHAKTRPRVAQLSFLVVAAFLLTNKVWSPQYSLWLVPIAVLALPRWKLLLAWMTIDALVWAPRMMYYLGESNKGLPEEWFLGTVVLRDLAVIVICVVILYEIYHPERDLVRRFPGDDPAGGVLEGAPDKVVIRSRKHEAPPQAEAPEEREPVPTA</sequence>
<dbReference type="GO" id="GO:0005886">
    <property type="term" value="C:plasma membrane"/>
    <property type="evidence" value="ECO:0007669"/>
    <property type="project" value="UniProtKB-SubCell"/>
</dbReference>
<feature type="region of interest" description="Disordered" evidence="8">
    <location>
        <begin position="1"/>
        <end position="70"/>
    </location>
</feature>
<gene>
    <name evidence="10" type="ORF">SAMN04487818_109392</name>
</gene>
<evidence type="ECO:0000256" key="5">
    <source>
        <dbReference type="ARBA" id="ARBA00022989"/>
    </source>
</evidence>
<evidence type="ECO:0000256" key="3">
    <source>
        <dbReference type="ARBA" id="ARBA00022679"/>
    </source>
</evidence>
<dbReference type="Pfam" id="PF09594">
    <property type="entry name" value="GT87"/>
    <property type="match status" value="1"/>
</dbReference>
<feature type="transmembrane region" description="Helical" evidence="9">
    <location>
        <begin position="247"/>
        <end position="279"/>
    </location>
</feature>
<reference evidence="11" key="1">
    <citation type="submission" date="2016-10" db="EMBL/GenBank/DDBJ databases">
        <authorList>
            <person name="Varghese N."/>
            <person name="Submissions S."/>
        </authorList>
    </citation>
    <scope>NUCLEOTIDE SEQUENCE [LARGE SCALE GENOMIC DNA]</scope>
    <source>
        <strain evidence="11">DSM 44260</strain>
    </source>
</reference>
<keyword evidence="6 9" id="KW-0472">Membrane</keyword>
<evidence type="ECO:0000256" key="7">
    <source>
        <dbReference type="ARBA" id="ARBA00024033"/>
    </source>
</evidence>
<keyword evidence="4 9" id="KW-0812">Transmembrane</keyword>
<dbReference type="GO" id="GO:0016758">
    <property type="term" value="F:hexosyltransferase activity"/>
    <property type="evidence" value="ECO:0007669"/>
    <property type="project" value="InterPro"/>
</dbReference>
<feature type="transmembrane region" description="Helical" evidence="9">
    <location>
        <begin position="214"/>
        <end position="235"/>
    </location>
</feature>
<feature type="compositionally biased region" description="Basic and acidic residues" evidence="8">
    <location>
        <begin position="557"/>
        <end position="566"/>
    </location>
</feature>
<feature type="transmembrane region" description="Helical" evidence="9">
    <location>
        <begin position="444"/>
        <end position="470"/>
    </location>
</feature>
<dbReference type="InterPro" id="IPR018584">
    <property type="entry name" value="GT87"/>
</dbReference>
<evidence type="ECO:0000256" key="6">
    <source>
        <dbReference type="ARBA" id="ARBA00023136"/>
    </source>
</evidence>
<feature type="region of interest" description="Disordered" evidence="8">
    <location>
        <begin position="527"/>
        <end position="566"/>
    </location>
</feature>
<organism evidence="10 11">
    <name type="scientific">Actinokineospora terrae</name>
    <dbReference type="NCBI Taxonomy" id="155974"/>
    <lineage>
        <taxon>Bacteria</taxon>
        <taxon>Bacillati</taxon>
        <taxon>Actinomycetota</taxon>
        <taxon>Actinomycetes</taxon>
        <taxon>Pseudonocardiales</taxon>
        <taxon>Pseudonocardiaceae</taxon>
        <taxon>Actinokineospora</taxon>
    </lineage>
</organism>
<dbReference type="InterPro" id="IPR016570">
    <property type="entry name" value="UCP010361"/>
</dbReference>
<evidence type="ECO:0000256" key="2">
    <source>
        <dbReference type="ARBA" id="ARBA00022475"/>
    </source>
</evidence>
<evidence type="ECO:0000256" key="1">
    <source>
        <dbReference type="ARBA" id="ARBA00004651"/>
    </source>
</evidence>
<evidence type="ECO:0000313" key="10">
    <source>
        <dbReference type="EMBL" id="SES29325.1"/>
    </source>
</evidence>
<feature type="transmembrane region" description="Helical" evidence="9">
    <location>
        <begin position="391"/>
        <end position="413"/>
    </location>
</feature>
<comment type="subcellular location">
    <subcellularLocation>
        <location evidence="1">Cell membrane</location>
        <topology evidence="1">Multi-pass membrane protein</topology>
    </subcellularLocation>
</comment>
<evidence type="ECO:0000313" key="11">
    <source>
        <dbReference type="Proteomes" id="UP000199051"/>
    </source>
</evidence>
<protein>
    <submittedName>
        <fullName evidence="10">Uncharacterized membrane protein</fullName>
    </submittedName>
</protein>
<evidence type="ECO:0000256" key="8">
    <source>
        <dbReference type="SAM" id="MobiDB-lite"/>
    </source>
</evidence>
<feature type="compositionally biased region" description="Basic and acidic residues" evidence="8">
    <location>
        <begin position="1"/>
        <end position="15"/>
    </location>
</feature>
<dbReference type="STRING" id="155974.SAMN04487818_109392"/>